<dbReference type="Proteomes" id="UP000183442">
    <property type="component" value="Unassembled WGS sequence"/>
</dbReference>
<dbReference type="AlphaFoldDB" id="A0A126R2G5"/>
<proteinExistence type="predicted"/>
<reference evidence="6" key="3">
    <citation type="submission" date="2016-10" db="EMBL/GenBank/DDBJ databases">
        <authorList>
            <person name="de Groot N.N."/>
        </authorList>
    </citation>
    <scope>NUCLEOTIDE SEQUENCE [LARGE SCALE GENOMIC DNA]</scope>
    <source>
        <strain evidence="6">DSM 16632</strain>
    </source>
</reference>
<dbReference type="Proteomes" id="UP000066376">
    <property type="component" value="Chromosome"/>
</dbReference>
<gene>
    <name evidence="6" type="ORF">SAMN02910297_01400</name>
    <name evidence="5" type="ORF">YLM1_1707</name>
</gene>
<evidence type="ECO:0000313" key="8">
    <source>
        <dbReference type="Proteomes" id="UP000183442"/>
    </source>
</evidence>
<dbReference type="CDD" id="cd00090">
    <property type="entry name" value="HTH_ARSR"/>
    <property type="match status" value="1"/>
</dbReference>
<dbReference type="SMART" id="SM00347">
    <property type="entry name" value="HTH_MARR"/>
    <property type="match status" value="1"/>
</dbReference>
<keyword evidence="1" id="KW-0805">Transcription regulation</keyword>
<dbReference type="Pfam" id="PF01047">
    <property type="entry name" value="MarR"/>
    <property type="match status" value="1"/>
</dbReference>
<dbReference type="SUPFAM" id="SSF46785">
    <property type="entry name" value="Winged helix' DNA-binding domain"/>
    <property type="match status" value="1"/>
</dbReference>
<dbReference type="PROSITE" id="PS01117">
    <property type="entry name" value="HTH_MARR_1"/>
    <property type="match status" value="1"/>
</dbReference>
<evidence type="ECO:0000313" key="6">
    <source>
        <dbReference type="EMBL" id="SFL64135.1"/>
    </source>
</evidence>
<evidence type="ECO:0000256" key="1">
    <source>
        <dbReference type="ARBA" id="ARBA00023015"/>
    </source>
</evidence>
<dbReference type="GeneID" id="28490020"/>
<dbReference type="PATRIC" id="fig|294671.3.peg.1774"/>
<dbReference type="PROSITE" id="PS50995">
    <property type="entry name" value="HTH_MARR_2"/>
    <property type="match status" value="1"/>
</dbReference>
<keyword evidence="7" id="KW-1185">Reference proteome</keyword>
<dbReference type="EMBL" id="CP014265">
    <property type="protein sequence ID" value="AMK16262.1"/>
    <property type="molecule type" value="Genomic_DNA"/>
</dbReference>
<sequence>MSLEKFKDKDASEFPIGKLITMTARGHSYYLNRRLEDLNINASQLHSLFEIKHEREINQDEIAKRCNIDKGAIARSLRKLEDKGLVLKEIDKNNRRQNKISLTSKGEEIIKESTKILNEWEEEVFKDIKDEDKEFIQNFLKKTVIKTISLNKELK</sequence>
<keyword evidence="2 6" id="KW-0238">DNA-binding</keyword>
<protein>
    <submittedName>
        <fullName evidence="6">DNA-binding transcriptional regulator, MarR family</fullName>
    </submittedName>
    <submittedName>
        <fullName evidence="5">MarR family transcriptional regulator</fullName>
    </submittedName>
</protein>
<dbReference type="InterPro" id="IPR011991">
    <property type="entry name" value="ArsR-like_HTH"/>
</dbReference>
<reference evidence="7" key="2">
    <citation type="submission" date="2016-02" db="EMBL/GenBank/DDBJ databases">
        <title>The draft genome sequence of the rumen methanogen Methanobrevibacter olleyae YLM1.</title>
        <authorList>
            <consortium name="New Zealand Agricultural Greenhouse Gas Research Centre/Pastoral Greenhouse Gas Research Consortium"/>
            <person name="Kelly W.J."/>
            <person name="Li D."/>
            <person name="Lambie S.C."/>
            <person name="Attwood G.T."/>
            <person name="Altermann E."/>
            <person name="Leahy S.C."/>
        </authorList>
    </citation>
    <scope>NUCLEOTIDE SEQUENCE [LARGE SCALE GENOMIC DNA]</scope>
    <source>
        <strain evidence="7">YLM1</strain>
    </source>
</reference>
<dbReference type="OrthoDB" id="10712at2157"/>
<evidence type="ECO:0000313" key="7">
    <source>
        <dbReference type="Proteomes" id="UP000066376"/>
    </source>
</evidence>
<dbReference type="InterPro" id="IPR036388">
    <property type="entry name" value="WH-like_DNA-bd_sf"/>
</dbReference>
<evidence type="ECO:0000313" key="5">
    <source>
        <dbReference type="EMBL" id="AMK16262.1"/>
    </source>
</evidence>
<dbReference type="GO" id="GO:0003700">
    <property type="term" value="F:DNA-binding transcription factor activity"/>
    <property type="evidence" value="ECO:0007669"/>
    <property type="project" value="InterPro"/>
</dbReference>
<dbReference type="KEGG" id="mol:YLM1_1707"/>
<reference evidence="5 7" key="1">
    <citation type="journal article" date="2016" name="Genome Announc.">
        <title>Draft Genome Sequence of the Rumen Methanogen Methanobrevibacter olleyae YLM1.</title>
        <authorList>
            <person name="Kelly W.J."/>
            <person name="Li D."/>
            <person name="Lambie S.C."/>
            <person name="Cox F."/>
            <person name="Attwood G.T."/>
            <person name="Altermann E."/>
            <person name="Leahy S.C."/>
        </authorList>
    </citation>
    <scope>NUCLEOTIDE SEQUENCE [LARGE SCALE GENOMIC DNA]</scope>
    <source>
        <strain evidence="5 7">YLM1</strain>
    </source>
</reference>
<accession>A0A126R2G5</accession>
<organism evidence="5 7">
    <name type="scientific">Methanobrevibacter olleyae</name>
    <dbReference type="NCBI Taxonomy" id="294671"/>
    <lineage>
        <taxon>Archaea</taxon>
        <taxon>Methanobacteriati</taxon>
        <taxon>Methanobacteriota</taxon>
        <taxon>Methanomada group</taxon>
        <taxon>Methanobacteria</taxon>
        <taxon>Methanobacteriales</taxon>
        <taxon>Methanobacteriaceae</taxon>
        <taxon>Methanobrevibacter</taxon>
    </lineage>
</organism>
<dbReference type="InterPro" id="IPR023187">
    <property type="entry name" value="Tscrpt_reg_MarR-type_CS"/>
</dbReference>
<keyword evidence="3" id="KW-0804">Transcription</keyword>
<dbReference type="EMBL" id="FOTL01000024">
    <property type="protein sequence ID" value="SFL64135.1"/>
    <property type="molecule type" value="Genomic_DNA"/>
</dbReference>
<feature type="domain" description="HTH marR-type" evidence="4">
    <location>
        <begin position="13"/>
        <end position="145"/>
    </location>
</feature>
<dbReference type="GO" id="GO:0003677">
    <property type="term" value="F:DNA binding"/>
    <property type="evidence" value="ECO:0007669"/>
    <property type="project" value="UniProtKB-KW"/>
</dbReference>
<dbReference type="InterPro" id="IPR036390">
    <property type="entry name" value="WH_DNA-bd_sf"/>
</dbReference>
<name>A0A126R2G5_METOL</name>
<evidence type="ECO:0000259" key="4">
    <source>
        <dbReference type="PROSITE" id="PS50995"/>
    </source>
</evidence>
<evidence type="ECO:0000256" key="2">
    <source>
        <dbReference type="ARBA" id="ARBA00023125"/>
    </source>
</evidence>
<dbReference type="InterPro" id="IPR000835">
    <property type="entry name" value="HTH_MarR-typ"/>
</dbReference>
<dbReference type="STRING" id="294671.YLM1_1707"/>
<reference evidence="8" key="4">
    <citation type="submission" date="2016-10" db="EMBL/GenBank/DDBJ databases">
        <authorList>
            <person name="Varghese N."/>
        </authorList>
    </citation>
    <scope>NUCLEOTIDE SEQUENCE [LARGE SCALE GENOMIC DNA]</scope>
    <source>
        <strain evidence="8">DSM 16632</strain>
    </source>
</reference>
<dbReference type="PANTHER" id="PTHR42756">
    <property type="entry name" value="TRANSCRIPTIONAL REGULATOR, MARR"/>
    <property type="match status" value="1"/>
</dbReference>
<dbReference type="PRINTS" id="PR00598">
    <property type="entry name" value="HTHMARR"/>
</dbReference>
<dbReference type="Gene3D" id="1.10.10.10">
    <property type="entry name" value="Winged helix-like DNA-binding domain superfamily/Winged helix DNA-binding domain"/>
    <property type="match status" value="1"/>
</dbReference>
<dbReference type="PANTHER" id="PTHR42756:SF1">
    <property type="entry name" value="TRANSCRIPTIONAL REPRESSOR OF EMRAB OPERON"/>
    <property type="match status" value="1"/>
</dbReference>
<evidence type="ECO:0000256" key="3">
    <source>
        <dbReference type="ARBA" id="ARBA00023163"/>
    </source>
</evidence>
<dbReference type="RefSeq" id="WP_067148554.1">
    <property type="nucleotide sequence ID" value="NZ_CP014265.1"/>
</dbReference>